<proteinExistence type="predicted"/>
<accession>A0ABQ9HWC6</accession>
<dbReference type="EMBL" id="JARBHB010000003">
    <property type="protein sequence ID" value="KAJ8888113.1"/>
    <property type="molecule type" value="Genomic_DNA"/>
</dbReference>
<dbReference type="Pfam" id="PF00566">
    <property type="entry name" value="RabGAP-TBC"/>
    <property type="match status" value="1"/>
</dbReference>
<evidence type="ECO:0000313" key="3">
    <source>
        <dbReference type="Proteomes" id="UP001159363"/>
    </source>
</evidence>
<gene>
    <name evidence="2" type="ORF">PR048_007600</name>
</gene>
<organism evidence="2 3">
    <name type="scientific">Dryococelus australis</name>
    <dbReference type="NCBI Taxonomy" id="614101"/>
    <lineage>
        <taxon>Eukaryota</taxon>
        <taxon>Metazoa</taxon>
        <taxon>Ecdysozoa</taxon>
        <taxon>Arthropoda</taxon>
        <taxon>Hexapoda</taxon>
        <taxon>Insecta</taxon>
        <taxon>Pterygota</taxon>
        <taxon>Neoptera</taxon>
        <taxon>Polyneoptera</taxon>
        <taxon>Phasmatodea</taxon>
        <taxon>Verophasmatodea</taxon>
        <taxon>Anareolatae</taxon>
        <taxon>Phasmatidae</taxon>
        <taxon>Eurycanthinae</taxon>
        <taxon>Dryococelus</taxon>
    </lineage>
</organism>
<comment type="caution">
    <text evidence="2">The sequence shown here is derived from an EMBL/GenBank/DDBJ whole genome shotgun (WGS) entry which is preliminary data.</text>
</comment>
<dbReference type="PANTHER" id="PTHR13399:SF2">
    <property type="entry name" value="TRANSLOCON-ASSOCIATED PROTEIN SUBUNIT GAMMA"/>
    <property type="match status" value="1"/>
</dbReference>
<feature type="domain" description="Rab-GAP TBC" evidence="1">
    <location>
        <begin position="577"/>
        <end position="634"/>
    </location>
</feature>
<dbReference type="Gene3D" id="1.10.8.270">
    <property type="entry name" value="putative rabgap domain of human tbc1 domain family member 14 like domains"/>
    <property type="match status" value="1"/>
</dbReference>
<dbReference type="InterPro" id="IPR035969">
    <property type="entry name" value="Rab-GAP_TBC_sf"/>
</dbReference>
<sequence>MHDDVFLPDRHNNRSGDVHDTSELNVLLRIVHARPHSPLPLTALSPPFLAPLFQSGARTYSDGHGEDCVSEQRSLITIMLEVAAVLHDATVRARGKLGSLGFLEVLPLSGHFDPVTPAWGHLTANATLWFQDYKRYQLATQTGKIREYNVVRGRAVVDWSYCSLTTKVNQVRFSAGPPGRFSHVGNVVDAAVGHRVFSWLSRFSHPCIPLLLCFYLASFALTGAERRPKALSLSRLSFPFSSSLFLSTSLPLSIPSTSPSLLLYPSLRLARSPPVKANRVQSPTDSPDFRKWESCRTMSLVSRFSRGSPVSPAHSSRRCSIFTSITLIGSQHLAVKSRPNLFTLSPLLTSLSSLHVVLSLSISHPLLLSSHHDLSPSLFPPALFPCFSSPSRHSSSLLSAPVQTIPIPSAAPAVPPLCPQHEELYLACIVLVGTHQLPCYKDTLRSTVGFTQVVADECPIRTRARRRKLAYPAHTFSQYAVTSSEVMVIGSRSSGSNMVVGSRHYMMAGRYQSLVSSKPKHLKLSPRSTVKVTLTQDGGRATSQHGGWSALISEPRCPTSLNPITPVSVERARLLWQDLHRTGCSLFCGAAAEENQALLKRVLLAYARWNKAVGYCQGFNMLAALILQVMDRSESDAVKVRAPPPCSSPLPTTTSHWDCGDVAVAARLRASHLGEPGLNPDGVALGFSHMGIVPDDVAACRRVFSGTFHSPRPYIPALLHTLVHPHGLSRPQCYQKPRSLSFTPRRAPCRSAATHLMCQPGGALSIP</sequence>
<reference evidence="2 3" key="1">
    <citation type="submission" date="2023-02" db="EMBL/GenBank/DDBJ databases">
        <title>LHISI_Scaffold_Assembly.</title>
        <authorList>
            <person name="Stuart O.P."/>
            <person name="Cleave R."/>
            <person name="Magrath M.J.L."/>
            <person name="Mikheyev A.S."/>
        </authorList>
    </citation>
    <scope>NUCLEOTIDE SEQUENCE [LARGE SCALE GENOMIC DNA]</scope>
    <source>
        <strain evidence="2">Daus_M_001</strain>
        <tissue evidence="2">Leg muscle</tissue>
    </source>
</reference>
<evidence type="ECO:0000313" key="2">
    <source>
        <dbReference type="EMBL" id="KAJ8888113.1"/>
    </source>
</evidence>
<dbReference type="SUPFAM" id="SSF47923">
    <property type="entry name" value="Ypt/Rab-GAP domain of gyp1p"/>
    <property type="match status" value="1"/>
</dbReference>
<protein>
    <recommendedName>
        <fullName evidence="1">Rab-GAP TBC domain-containing protein</fullName>
    </recommendedName>
</protein>
<keyword evidence="3" id="KW-1185">Reference proteome</keyword>
<name>A0ABQ9HWC6_9NEOP</name>
<dbReference type="Proteomes" id="UP001159363">
    <property type="component" value="Chromosome 3"/>
</dbReference>
<evidence type="ECO:0000259" key="1">
    <source>
        <dbReference type="Pfam" id="PF00566"/>
    </source>
</evidence>
<dbReference type="InterPro" id="IPR000195">
    <property type="entry name" value="Rab-GAP-TBC_dom"/>
</dbReference>
<dbReference type="PANTHER" id="PTHR13399">
    <property type="entry name" value="TRANSLOCON-ASSOCIATED PROTEIN TRAP , GAMMA SUBUNIT"/>
    <property type="match status" value="1"/>
</dbReference>